<protein>
    <recommendedName>
        <fullName evidence="2">Tail tape measure protein</fullName>
    </recommendedName>
</protein>
<organism evidence="1">
    <name type="scientific">uncultured marine virus</name>
    <dbReference type="NCBI Taxonomy" id="186617"/>
    <lineage>
        <taxon>Viruses</taxon>
        <taxon>environmental samples</taxon>
    </lineage>
</organism>
<reference evidence="1" key="1">
    <citation type="journal article" date="2015" name="Front. Microbiol.">
        <title>Combining genomic sequencing methods to explore viral diversity and reveal potential virus-host interactions.</title>
        <authorList>
            <person name="Chow C.E."/>
            <person name="Winget D.M."/>
            <person name="White R.A.III."/>
            <person name="Hallam S.J."/>
            <person name="Suttle C.A."/>
        </authorList>
    </citation>
    <scope>NUCLEOTIDE SEQUENCE</scope>
    <source>
        <strain evidence="1">H4084988</strain>
    </source>
</reference>
<evidence type="ECO:0008006" key="2">
    <source>
        <dbReference type="Google" id="ProtNLM"/>
    </source>
</evidence>
<dbReference type="EMBL" id="KR029594">
    <property type="protein sequence ID" value="AKH47444.1"/>
    <property type="molecule type" value="Genomic_DNA"/>
</dbReference>
<sequence length="532" mass="56964">MAVKQYLIKFTQKGGKAVQNVFKKIGAAAKKAIPSFKTLNKEIKITKGAMLGVAASAASVGFAMKKVIDLTARSSQIASMTRAFNDLSKGLDFNAKSLDKINRALDGTVNQFDLLKQANNALVLGIAESDDQLAEMFDGAQRLARALGEDALFGVESFVVGVGRQSRMMLDNLGIILDTEKVYQDFADTLGVTVGELTDVEKKTAFNTAAVDALNIAVSKLEPEVLTTADRVKQLGVNFDNTAISITGAFEPAISSALKSLNTFFNAEAIANPDIIAKGGEAVTSLTNQIMALDDQIAEERKPIDLNFSFGAPVDVEKMAELTALETKRIDLQNELTALLQLQADIRENGDFDDILKKERERNAINLEYVEIKKNGEKQDRRNHALKLKNLQEEFLAAALSGQISSKASKSVIRAETAEAISGYVSGLFQNLHPFVASVLAVGAGAFVGGIIDRNIPEFATGADFIADRPQLGIFGEAGPERVQITPLAGPNINGPQDGGGINITIQGDILDGADFRDKVGEAINMINQGIA</sequence>
<evidence type="ECO:0000313" key="1">
    <source>
        <dbReference type="EMBL" id="AKH47444.1"/>
    </source>
</evidence>
<accession>A0A0F7L4H2</accession>
<reference evidence="1" key="2">
    <citation type="submission" date="2015-03" db="EMBL/GenBank/DDBJ databases">
        <authorList>
            <person name="Chow C.-E.T."/>
            <person name="Winget D.M."/>
            <person name="White R.A.III."/>
            <person name="Hallam S.J."/>
            <person name="Suttle C.A."/>
        </authorList>
    </citation>
    <scope>NUCLEOTIDE SEQUENCE</scope>
    <source>
        <strain evidence="1">H4084988</strain>
    </source>
</reference>
<proteinExistence type="predicted"/>
<name>A0A0F7L4H2_9VIRU</name>